<dbReference type="Gene3D" id="3.40.50.150">
    <property type="entry name" value="Vaccinia Virus protein VP39"/>
    <property type="match status" value="1"/>
</dbReference>
<protein>
    <recommendedName>
        <fullName evidence="3">S-adenosyl-L-methionine-dependent methyltransferase</fullName>
    </recommendedName>
</protein>
<dbReference type="InterPro" id="IPR029063">
    <property type="entry name" value="SAM-dependent_MTases_sf"/>
</dbReference>
<dbReference type="PANTHER" id="PTHR43591">
    <property type="entry name" value="METHYLTRANSFERASE"/>
    <property type="match status" value="1"/>
</dbReference>
<dbReference type="Proteomes" id="UP001590950">
    <property type="component" value="Unassembled WGS sequence"/>
</dbReference>
<sequence>MPLMRPSLMYLRHTSVRGGWTFATCRAAHHARLGNSIRCMATVSVTHETEPHLFSHETAFPNQPFTSPLEKGAHLLQKEALSKKLSHNPPYMLGRGYQASARLALLHLMNHATTGYLLHPSIPLDHTKDLRIADVGCGTGLWLGTLGREMPSTARLDGFDISDEQFPKGDPYGENVSLSKLDVFQPIPEHLRSKYDVIHLRYFMGVATDDSMQVAVDNLNAMLKPGGYLQWDEEDSISKMPVYASRMDAAQAQLRCYIRRHLWPRTNWINNIPSYFHKSGLNVVEYNTRGPLPMYRKPWTEDFLLAYAEVGDKMEDGDERDWFREMHAKAVEDAASGWHLDWELIMCVGKKALVA</sequence>
<dbReference type="CDD" id="cd02440">
    <property type="entry name" value="AdoMet_MTases"/>
    <property type="match status" value="1"/>
</dbReference>
<dbReference type="PANTHER" id="PTHR43591:SF96">
    <property type="entry name" value="PUTATIVE-RELATED"/>
    <property type="match status" value="1"/>
</dbReference>
<comment type="caution">
    <text evidence="1">The sequence shown here is derived from an EMBL/GenBank/DDBJ whole genome shotgun (WGS) entry which is preliminary data.</text>
</comment>
<gene>
    <name evidence="1" type="ORF">N7G274_004548</name>
</gene>
<evidence type="ECO:0000313" key="1">
    <source>
        <dbReference type="EMBL" id="KAL2042789.1"/>
    </source>
</evidence>
<evidence type="ECO:0000313" key="2">
    <source>
        <dbReference type="Proteomes" id="UP001590950"/>
    </source>
</evidence>
<dbReference type="SUPFAM" id="SSF53335">
    <property type="entry name" value="S-adenosyl-L-methionine-dependent methyltransferases"/>
    <property type="match status" value="1"/>
</dbReference>
<dbReference type="Pfam" id="PF13489">
    <property type="entry name" value="Methyltransf_23"/>
    <property type="match status" value="1"/>
</dbReference>
<proteinExistence type="predicted"/>
<evidence type="ECO:0008006" key="3">
    <source>
        <dbReference type="Google" id="ProtNLM"/>
    </source>
</evidence>
<organism evidence="1 2">
    <name type="scientific">Stereocaulon virgatum</name>
    <dbReference type="NCBI Taxonomy" id="373712"/>
    <lineage>
        <taxon>Eukaryota</taxon>
        <taxon>Fungi</taxon>
        <taxon>Dikarya</taxon>
        <taxon>Ascomycota</taxon>
        <taxon>Pezizomycotina</taxon>
        <taxon>Lecanoromycetes</taxon>
        <taxon>OSLEUM clade</taxon>
        <taxon>Lecanoromycetidae</taxon>
        <taxon>Lecanorales</taxon>
        <taxon>Lecanorineae</taxon>
        <taxon>Stereocaulaceae</taxon>
        <taxon>Stereocaulon</taxon>
    </lineage>
</organism>
<dbReference type="EMBL" id="JBEFKJ010000013">
    <property type="protein sequence ID" value="KAL2042789.1"/>
    <property type="molecule type" value="Genomic_DNA"/>
</dbReference>
<name>A0ABR4ABD4_9LECA</name>
<keyword evidence="2" id="KW-1185">Reference proteome</keyword>
<accession>A0ABR4ABD4</accession>
<reference evidence="1 2" key="1">
    <citation type="submission" date="2024-09" db="EMBL/GenBank/DDBJ databases">
        <title>Rethinking Asexuality: The Enigmatic Case of Functional Sexual Genes in Lepraria (Stereocaulaceae).</title>
        <authorList>
            <person name="Doellman M."/>
            <person name="Sun Y."/>
            <person name="Barcenas-Pena A."/>
            <person name="Lumbsch H.T."/>
            <person name="Grewe F."/>
        </authorList>
    </citation>
    <scope>NUCLEOTIDE SEQUENCE [LARGE SCALE GENOMIC DNA]</scope>
    <source>
        <strain evidence="1 2">Mercado 3170</strain>
    </source>
</reference>